<evidence type="ECO:0000313" key="2">
    <source>
        <dbReference type="EMBL" id="MBS4196640.1"/>
    </source>
</evidence>
<evidence type="ECO:0000313" key="3">
    <source>
        <dbReference type="Proteomes" id="UP000681414"/>
    </source>
</evidence>
<dbReference type="InterPro" id="IPR002575">
    <property type="entry name" value="Aminoglycoside_PTrfase"/>
</dbReference>
<keyword evidence="3" id="KW-1185">Reference proteome</keyword>
<dbReference type="AlphaFoldDB" id="A0A942YIM7"/>
<gene>
    <name evidence="2" type="ORF">KHA97_16430</name>
</gene>
<dbReference type="Proteomes" id="UP000681414">
    <property type="component" value="Unassembled WGS sequence"/>
</dbReference>
<sequence length="376" mass="43685">MRDMIAKEIKQNIVEECVSKILKNRIGSLQEFHIEPIETISKNFITKGLYRISGKAVVDNHQQTWSLILKIIHPESDEKDVPQHHNYWKREALVFQANFLVECPQNIRTPRCYAVEEKEDKSIWLYLEDIPGNHEPYWTEENLCFIAKELGEFQGVYAVGNKKLPDASWICKAWLLSWVKGCKQYIEHPAVYYEQIKDKPHIDKIFAAYEALNDELEDHLAILKKCPQTVSHQDLSKQNIFITKNNDDENQVAFIDWQFLSISALGEDLAKMFGVALSQGDIPLDKAKHYEEALFHAYIKGLALAGWKGDIQLVRYAFCISVAARSFWETPKLFKLLAHKTNDTEHSRNIKQLNRIVNLQVSYAKEAEELIHQLRF</sequence>
<dbReference type="InterPro" id="IPR011009">
    <property type="entry name" value="Kinase-like_dom_sf"/>
</dbReference>
<name>A0A942YIM7_9BACI</name>
<evidence type="ECO:0000259" key="1">
    <source>
        <dbReference type="Pfam" id="PF01636"/>
    </source>
</evidence>
<reference evidence="2 3" key="1">
    <citation type="submission" date="2021-05" db="EMBL/GenBank/DDBJ databases">
        <title>Novel Bacillus species.</title>
        <authorList>
            <person name="Liu G."/>
        </authorList>
    </citation>
    <scope>NUCLEOTIDE SEQUENCE [LARGE SCALE GENOMIC DNA]</scope>
    <source>
        <strain evidence="3">FJAT-49780</strain>
    </source>
</reference>
<proteinExistence type="predicted"/>
<protein>
    <submittedName>
        <fullName evidence="2">Phosphotransferase</fullName>
    </submittedName>
</protein>
<feature type="domain" description="Aminoglycoside phosphotransferase" evidence="1">
    <location>
        <begin position="63"/>
        <end position="296"/>
    </location>
</feature>
<dbReference type="SUPFAM" id="SSF56112">
    <property type="entry name" value="Protein kinase-like (PK-like)"/>
    <property type="match status" value="1"/>
</dbReference>
<organism evidence="2 3">
    <name type="scientific">Lederbergia citri</name>
    <dbReference type="NCBI Taxonomy" id="2833580"/>
    <lineage>
        <taxon>Bacteria</taxon>
        <taxon>Bacillati</taxon>
        <taxon>Bacillota</taxon>
        <taxon>Bacilli</taxon>
        <taxon>Bacillales</taxon>
        <taxon>Bacillaceae</taxon>
        <taxon>Lederbergia</taxon>
    </lineage>
</organism>
<dbReference type="RefSeq" id="WP_213125871.1">
    <property type="nucleotide sequence ID" value="NZ_JAGYPG010000003.1"/>
</dbReference>
<dbReference type="Pfam" id="PF01636">
    <property type="entry name" value="APH"/>
    <property type="match status" value="1"/>
</dbReference>
<dbReference type="EMBL" id="JAGYPG010000003">
    <property type="protein sequence ID" value="MBS4196640.1"/>
    <property type="molecule type" value="Genomic_DNA"/>
</dbReference>
<comment type="caution">
    <text evidence="2">The sequence shown here is derived from an EMBL/GenBank/DDBJ whole genome shotgun (WGS) entry which is preliminary data.</text>
</comment>
<dbReference type="Gene3D" id="3.90.1200.10">
    <property type="match status" value="1"/>
</dbReference>
<accession>A0A942YIM7</accession>